<proteinExistence type="predicted"/>
<organism evidence="1 2">
    <name type="scientific">Glutinoglossum americanum</name>
    <dbReference type="NCBI Taxonomy" id="1670608"/>
    <lineage>
        <taxon>Eukaryota</taxon>
        <taxon>Fungi</taxon>
        <taxon>Dikarya</taxon>
        <taxon>Ascomycota</taxon>
        <taxon>Pezizomycotina</taxon>
        <taxon>Geoglossomycetes</taxon>
        <taxon>Geoglossales</taxon>
        <taxon>Geoglossaceae</taxon>
        <taxon>Glutinoglossum</taxon>
    </lineage>
</organism>
<protein>
    <submittedName>
        <fullName evidence="1">Uncharacterized protein</fullName>
    </submittedName>
</protein>
<reference evidence="1" key="1">
    <citation type="submission" date="2021-03" db="EMBL/GenBank/DDBJ databases">
        <title>Comparative genomics and phylogenomic investigation of the class Geoglossomycetes provide insights into ecological specialization and systematics.</title>
        <authorList>
            <person name="Melie T."/>
            <person name="Pirro S."/>
            <person name="Miller A.N."/>
            <person name="Quandt A."/>
        </authorList>
    </citation>
    <scope>NUCLEOTIDE SEQUENCE</scope>
    <source>
        <strain evidence="1">GBOQ0MN5Z8</strain>
    </source>
</reference>
<name>A0A9P8KYK8_9PEZI</name>
<keyword evidence="2" id="KW-1185">Reference proteome</keyword>
<accession>A0A9P8KYK8</accession>
<sequence>MAGRLIKAIHAVPSTLARTKTPTSSPLLIRLDLRRIIPLPFLPPRNILVPSASISLSTPLFHPLPAPLTPAQRREAAAQEARQREIERSKIPTAPFRHFWHFLKQLMRTLVRVWSREGFVKVKVEGKSGVWRLDREGGWMLDEGKGIDRIVRGKTISGGLVSAARS</sequence>
<comment type="caution">
    <text evidence="1">The sequence shown here is derived from an EMBL/GenBank/DDBJ whole genome shotgun (WGS) entry which is preliminary data.</text>
</comment>
<evidence type="ECO:0000313" key="2">
    <source>
        <dbReference type="Proteomes" id="UP000698800"/>
    </source>
</evidence>
<dbReference type="EMBL" id="JAGHQL010000051">
    <property type="protein sequence ID" value="KAH0542569.1"/>
    <property type="molecule type" value="Genomic_DNA"/>
</dbReference>
<dbReference type="Proteomes" id="UP000698800">
    <property type="component" value="Unassembled WGS sequence"/>
</dbReference>
<dbReference type="OrthoDB" id="4140442at2759"/>
<dbReference type="AlphaFoldDB" id="A0A9P8KYK8"/>
<evidence type="ECO:0000313" key="1">
    <source>
        <dbReference type="EMBL" id="KAH0542569.1"/>
    </source>
</evidence>
<gene>
    <name evidence="1" type="ORF">FGG08_003074</name>
</gene>